<evidence type="ECO:0000313" key="5">
    <source>
        <dbReference type="Proteomes" id="UP001207918"/>
    </source>
</evidence>
<dbReference type="EMBL" id="JAGGJA010000008">
    <property type="protein sequence ID" value="MCW9707774.1"/>
    <property type="molecule type" value="Genomic_DNA"/>
</dbReference>
<comment type="caution">
    <text evidence="4">The sequence shown here is derived from an EMBL/GenBank/DDBJ whole genome shotgun (WGS) entry which is preliminary data.</text>
</comment>
<comment type="cofactor">
    <cofactor evidence="1">
        <name>Mg(2+)</name>
        <dbReference type="ChEBI" id="CHEBI:18420"/>
    </cofactor>
</comment>
<sequence>MSFDNDVFSHRVRLRACGLLVQEEKILLVKIHSPVIDQQVWMPPGGEVEFGESMAQSLEREFQEETQATVTVGGLLHINELIDEPFHAVECYFEVHHQSGTPALGGDPELNAGDQLLEAVEWMPIAELDDRPFAPQSLLPKLKLWENRSSFTIFD</sequence>
<protein>
    <submittedName>
        <fullName evidence="4">NUDIX domain-containing protein</fullName>
    </submittedName>
</protein>
<dbReference type="Pfam" id="PF00293">
    <property type="entry name" value="NUDIX"/>
    <property type="match status" value="1"/>
</dbReference>
<gene>
    <name evidence="4" type="ORF">J6I44_12975</name>
</gene>
<dbReference type="Proteomes" id="UP001207918">
    <property type="component" value="Unassembled WGS sequence"/>
</dbReference>
<keyword evidence="2" id="KW-0378">Hydrolase</keyword>
<accession>A0ABT3PPI1</accession>
<dbReference type="InterPro" id="IPR015797">
    <property type="entry name" value="NUDIX_hydrolase-like_dom_sf"/>
</dbReference>
<evidence type="ECO:0000259" key="3">
    <source>
        <dbReference type="PROSITE" id="PS51462"/>
    </source>
</evidence>
<dbReference type="RefSeq" id="WP_265766564.1">
    <property type="nucleotide sequence ID" value="NZ_JAGGJA010000008.1"/>
</dbReference>
<name>A0ABT3PPI1_9BACT</name>
<dbReference type="PROSITE" id="PS51462">
    <property type="entry name" value="NUDIX"/>
    <property type="match status" value="1"/>
</dbReference>
<dbReference type="Gene3D" id="3.90.79.10">
    <property type="entry name" value="Nucleoside Triphosphate Pyrophosphohydrolase"/>
    <property type="match status" value="1"/>
</dbReference>
<keyword evidence="5" id="KW-1185">Reference proteome</keyword>
<evidence type="ECO:0000313" key="4">
    <source>
        <dbReference type="EMBL" id="MCW9707774.1"/>
    </source>
</evidence>
<evidence type="ECO:0000256" key="1">
    <source>
        <dbReference type="ARBA" id="ARBA00001946"/>
    </source>
</evidence>
<dbReference type="PANTHER" id="PTHR43046">
    <property type="entry name" value="GDP-MANNOSE MANNOSYL HYDROLASE"/>
    <property type="match status" value="1"/>
</dbReference>
<evidence type="ECO:0000256" key="2">
    <source>
        <dbReference type="ARBA" id="ARBA00022801"/>
    </source>
</evidence>
<dbReference type="SUPFAM" id="SSF55811">
    <property type="entry name" value="Nudix"/>
    <property type="match status" value="1"/>
</dbReference>
<dbReference type="PANTHER" id="PTHR43046:SF14">
    <property type="entry name" value="MUTT_NUDIX FAMILY PROTEIN"/>
    <property type="match status" value="1"/>
</dbReference>
<organism evidence="4 5">
    <name type="scientific">Fodinibius salsisoli</name>
    <dbReference type="NCBI Taxonomy" id="2820877"/>
    <lineage>
        <taxon>Bacteria</taxon>
        <taxon>Pseudomonadati</taxon>
        <taxon>Balneolota</taxon>
        <taxon>Balneolia</taxon>
        <taxon>Balneolales</taxon>
        <taxon>Balneolaceae</taxon>
        <taxon>Fodinibius</taxon>
    </lineage>
</organism>
<proteinExistence type="predicted"/>
<dbReference type="InterPro" id="IPR000086">
    <property type="entry name" value="NUDIX_hydrolase_dom"/>
</dbReference>
<feature type="domain" description="Nudix hydrolase" evidence="3">
    <location>
        <begin position="10"/>
        <end position="148"/>
    </location>
</feature>
<reference evidence="4 5" key="1">
    <citation type="submission" date="2021-03" db="EMBL/GenBank/DDBJ databases">
        <title>Aliifodinibius sp. nov., a new bacterium isolated from saline soil.</title>
        <authorList>
            <person name="Galisteo C."/>
            <person name="De La Haba R."/>
            <person name="Sanchez-Porro C."/>
            <person name="Ventosa A."/>
        </authorList>
    </citation>
    <scope>NUCLEOTIDE SEQUENCE [LARGE SCALE GENOMIC DNA]</scope>
    <source>
        <strain evidence="4 5">1BSP15-2V2</strain>
    </source>
</reference>